<name>A0A845PV86_9FLAO</name>
<dbReference type="RefSeq" id="WP_166518745.1">
    <property type="nucleotide sequence ID" value="NZ_JAAABJ010000290.1"/>
</dbReference>
<evidence type="ECO:0000313" key="1">
    <source>
        <dbReference type="EMBL" id="NAW50397.1"/>
    </source>
</evidence>
<dbReference type="Proteomes" id="UP000553459">
    <property type="component" value="Unassembled WGS sequence"/>
</dbReference>
<proteinExistence type="predicted"/>
<evidence type="ECO:0008006" key="3">
    <source>
        <dbReference type="Google" id="ProtNLM"/>
    </source>
</evidence>
<comment type="caution">
    <text evidence="1">The sequence shown here is derived from an EMBL/GenBank/DDBJ whole genome shotgun (WGS) entry which is preliminary data.</text>
</comment>
<keyword evidence="2" id="KW-1185">Reference proteome</keyword>
<protein>
    <recommendedName>
        <fullName evidence="3">XRE family transcriptional regulator</fullName>
    </recommendedName>
</protein>
<sequence length="74" mass="8648">MLEFRTILKQTGRIKFYYEFNEAIGIQKDNLTNIKNGTKDIHFTVKHIEKAVTHFGANPNFLFGLSDKIFREKA</sequence>
<reference evidence="1 2" key="1">
    <citation type="submission" date="2019-11" db="EMBL/GenBank/DDBJ databases">
        <title>Characterization of Elizabethkingia argenteiflava sp. nov., isolated from inner surface of Soybean Pods.</title>
        <authorList>
            <person name="Mo S."/>
        </authorList>
    </citation>
    <scope>NUCLEOTIDE SEQUENCE [LARGE SCALE GENOMIC DNA]</scope>
    <source>
        <strain evidence="1 2">YB22</strain>
    </source>
</reference>
<accession>A0A845PV86</accession>
<gene>
    <name evidence="1" type="ORF">GNY06_02980</name>
</gene>
<organism evidence="1 2">
    <name type="scientific">Elizabethkingia argenteiflava</name>
    <dbReference type="NCBI Taxonomy" id="2681556"/>
    <lineage>
        <taxon>Bacteria</taxon>
        <taxon>Pseudomonadati</taxon>
        <taxon>Bacteroidota</taxon>
        <taxon>Flavobacteriia</taxon>
        <taxon>Flavobacteriales</taxon>
        <taxon>Weeksellaceae</taxon>
        <taxon>Elizabethkingia</taxon>
    </lineage>
</organism>
<dbReference type="EMBL" id="JAAABJ010000290">
    <property type="protein sequence ID" value="NAW50397.1"/>
    <property type="molecule type" value="Genomic_DNA"/>
</dbReference>
<dbReference type="AlphaFoldDB" id="A0A845PV86"/>
<evidence type="ECO:0000313" key="2">
    <source>
        <dbReference type="Proteomes" id="UP000553459"/>
    </source>
</evidence>